<name>A0A2I0AWB2_9ASPA</name>
<dbReference type="PANTHER" id="PTHR33914">
    <property type="entry name" value="18S PRE-RIBOSOMAL ASSEMBLY PROTEIN GAR2-LIKE PROTEIN"/>
    <property type="match status" value="1"/>
</dbReference>
<dbReference type="PANTHER" id="PTHR33914:SF2">
    <property type="entry name" value="OS02G0582100 PROTEIN"/>
    <property type="match status" value="1"/>
</dbReference>
<dbReference type="Proteomes" id="UP000236161">
    <property type="component" value="Unassembled WGS sequence"/>
</dbReference>
<evidence type="ECO:0000256" key="1">
    <source>
        <dbReference type="SAM" id="MobiDB-lite"/>
    </source>
</evidence>
<evidence type="ECO:0000313" key="2">
    <source>
        <dbReference type="EMBL" id="PKA59819.1"/>
    </source>
</evidence>
<accession>A0A2I0AWB2</accession>
<gene>
    <name evidence="2" type="ORF">AXF42_Ash011944</name>
</gene>
<keyword evidence="3" id="KW-1185">Reference proteome</keyword>
<dbReference type="EMBL" id="KZ451944">
    <property type="protein sequence ID" value="PKA59819.1"/>
    <property type="molecule type" value="Genomic_DNA"/>
</dbReference>
<feature type="region of interest" description="Disordered" evidence="1">
    <location>
        <begin position="292"/>
        <end position="328"/>
    </location>
</feature>
<protein>
    <submittedName>
        <fullName evidence="2">Uncharacterized protein</fullName>
    </submittedName>
</protein>
<evidence type="ECO:0000313" key="3">
    <source>
        <dbReference type="Proteomes" id="UP000236161"/>
    </source>
</evidence>
<dbReference type="AlphaFoldDB" id="A0A2I0AWB2"/>
<feature type="compositionally biased region" description="Polar residues" evidence="1">
    <location>
        <begin position="292"/>
        <end position="309"/>
    </location>
</feature>
<feature type="compositionally biased region" description="Polar residues" evidence="1">
    <location>
        <begin position="318"/>
        <end position="328"/>
    </location>
</feature>
<dbReference type="GO" id="GO:0009786">
    <property type="term" value="P:regulation of asymmetric cell division"/>
    <property type="evidence" value="ECO:0007669"/>
    <property type="project" value="InterPro"/>
</dbReference>
<reference evidence="2 3" key="1">
    <citation type="journal article" date="2017" name="Nature">
        <title>The Apostasia genome and the evolution of orchids.</title>
        <authorList>
            <person name="Zhang G.Q."/>
            <person name="Liu K.W."/>
            <person name="Li Z."/>
            <person name="Lohaus R."/>
            <person name="Hsiao Y.Y."/>
            <person name="Niu S.C."/>
            <person name="Wang J.Y."/>
            <person name="Lin Y.C."/>
            <person name="Xu Q."/>
            <person name="Chen L.J."/>
            <person name="Yoshida K."/>
            <person name="Fujiwara S."/>
            <person name="Wang Z.W."/>
            <person name="Zhang Y.Q."/>
            <person name="Mitsuda N."/>
            <person name="Wang M."/>
            <person name="Liu G.H."/>
            <person name="Pecoraro L."/>
            <person name="Huang H.X."/>
            <person name="Xiao X.J."/>
            <person name="Lin M."/>
            <person name="Wu X.Y."/>
            <person name="Wu W.L."/>
            <person name="Chen Y.Y."/>
            <person name="Chang S.B."/>
            <person name="Sakamoto S."/>
            <person name="Ohme-Takagi M."/>
            <person name="Yagi M."/>
            <person name="Zeng S.J."/>
            <person name="Shen C.Y."/>
            <person name="Yeh C.M."/>
            <person name="Luo Y.B."/>
            <person name="Tsai W.C."/>
            <person name="Van de Peer Y."/>
            <person name="Liu Z.J."/>
        </authorList>
    </citation>
    <scope>NUCLEOTIDE SEQUENCE [LARGE SCALE GENOMIC DNA]</scope>
    <source>
        <strain evidence="3">cv. Shenzhen</strain>
        <tissue evidence="2">Stem</tissue>
    </source>
</reference>
<sequence length="453" mass="49251">MSDCPIHSKEAVEFTETPYSNASSDIILGTKENLCYIDKSVSEVKLQHMLFSSDNCSCPAIKDICIDEGVQSINKILIEYSTVNSRASSISNLYRMGDKSVLEKGNTITAITDVYEDSLSGEDHVGFVGEHIEKDGDKRVSFTEMCFKAGSQRTLSEAQDRSLMDDLKPLFVNVDTHSADNSARFFPGKLISDEEKLEATDLAAGEVPVQSSSEKVDHSFQEAGSISTTVDSSLSECSDWKQLFRQNFNQATQEGNSTLITAAPVNNLKGSLLSERSSERIYLSVEDAPQLSVSPIDSGSQENNFSKPSDNGMLHHGASTSDVGTDKPSTSGFMVSIKGINEPAIVPERNSVKTKEQVDDAASVPISLAYHSNGESEFSGSALLSGPIINSGHIPYSGSISLRSESSTTSAHSFAFPILQTEWNSSPVRMATADRKKSYWNKCCWKPFLCCKS</sequence>
<dbReference type="InterPro" id="IPR040378">
    <property type="entry name" value="BASL"/>
</dbReference>
<dbReference type="OrthoDB" id="1911032at2759"/>
<dbReference type="STRING" id="1088818.A0A2I0AWB2"/>
<organism evidence="2 3">
    <name type="scientific">Apostasia shenzhenica</name>
    <dbReference type="NCBI Taxonomy" id="1088818"/>
    <lineage>
        <taxon>Eukaryota</taxon>
        <taxon>Viridiplantae</taxon>
        <taxon>Streptophyta</taxon>
        <taxon>Embryophyta</taxon>
        <taxon>Tracheophyta</taxon>
        <taxon>Spermatophyta</taxon>
        <taxon>Magnoliopsida</taxon>
        <taxon>Liliopsida</taxon>
        <taxon>Asparagales</taxon>
        <taxon>Orchidaceae</taxon>
        <taxon>Apostasioideae</taxon>
        <taxon>Apostasia</taxon>
    </lineage>
</organism>
<proteinExistence type="predicted"/>